<dbReference type="HOGENOM" id="CLU_180114_0_0_11"/>
<keyword evidence="3" id="KW-1185">Reference proteome</keyword>
<reference evidence="2 3" key="2">
    <citation type="journal article" date="2002" name="Nature">
        <title>Complete genome sequence of the model actinomycete Streptomyces coelicolor A3(2).</title>
        <authorList>
            <person name="Bentley S.D."/>
            <person name="Chater K.F."/>
            <person name="Cerdeno-Tarraga A.M."/>
            <person name="Challis G.L."/>
            <person name="Thomson N.R."/>
            <person name="James K.D."/>
            <person name="Harris D.E."/>
            <person name="Quail M.A."/>
            <person name="Kieser H."/>
            <person name="Harper D."/>
            <person name="Bateman A."/>
            <person name="Brown S."/>
            <person name="Chandra G."/>
            <person name="Chen C.W."/>
            <person name="Collins M."/>
            <person name="Cronin A."/>
            <person name="Fraser A."/>
            <person name="Goble A."/>
            <person name="Hidalgo J."/>
            <person name="Hornsby T."/>
            <person name="Howarth S."/>
            <person name="Huang C.H."/>
            <person name="Kieser T."/>
            <person name="Larke L."/>
            <person name="Murphy L."/>
            <person name="Oliver K."/>
            <person name="O'Neil S."/>
            <person name="Rabbinowitsch E."/>
            <person name="Rajandream M.A."/>
            <person name="Rutherford K."/>
            <person name="Rutter S."/>
            <person name="Seeger K."/>
            <person name="Saunders D."/>
            <person name="Sharp S."/>
            <person name="Squares R."/>
            <person name="Squares S."/>
            <person name="Taylor K."/>
            <person name="Warren T."/>
            <person name="Wietzorrek A."/>
            <person name="Woodward J."/>
            <person name="Barrell B.G."/>
            <person name="Parkhill J."/>
            <person name="Hopwood D.A."/>
        </authorList>
    </citation>
    <scope>NUCLEOTIDE SEQUENCE [LARGE SCALE GENOMIC DNA]</scope>
    <source>
        <strain evidence="3">ATCC BAA-471 / A3(2) / M145</strain>
    </source>
</reference>
<dbReference type="InParanoid" id="Q9RJW7"/>
<proteinExistence type="predicted"/>
<dbReference type="Proteomes" id="UP000001973">
    <property type="component" value="Chromosome"/>
</dbReference>
<dbReference type="EMBL" id="AL645882">
    <property type="protein sequence ID" value="CAB55705.1"/>
    <property type="molecule type" value="Genomic_DNA"/>
</dbReference>
<gene>
    <name evidence="2" type="ordered locus">SCO0343</name>
    <name evidence="2" type="ORF">SCF41.02</name>
</gene>
<dbReference type="STRING" id="100226.gene:17757926"/>
<reference evidence="2 3" key="1">
    <citation type="journal article" date="1996" name="Mol. Microbiol.">
        <title>A set of ordered cosmids and a detailed genetic and physical map for the 8 Mb Streptomyces coelicolor A3(2) chromosome.</title>
        <authorList>
            <person name="Redenbach M."/>
            <person name="Kieser H.M."/>
            <person name="Denapaite D."/>
            <person name="Eichner A."/>
            <person name="Cullum J."/>
            <person name="Kinashi H."/>
            <person name="Hopwood D.A."/>
        </authorList>
    </citation>
    <scope>NUCLEOTIDE SEQUENCE [LARGE SCALE GENOMIC DNA]</scope>
    <source>
        <strain evidence="3">ATCC BAA-471 / A3(2) / M145</strain>
    </source>
</reference>
<evidence type="ECO:0000313" key="3">
    <source>
        <dbReference type="Proteomes" id="UP000001973"/>
    </source>
</evidence>
<dbReference type="EMBL" id="AL939105">
    <property type="protein sequence ID" value="CAB55705.1"/>
    <property type="molecule type" value="Genomic_DNA"/>
</dbReference>
<dbReference type="KEGG" id="sco:SCO0343"/>
<evidence type="ECO:0000313" key="2">
    <source>
        <dbReference type="EMBL" id="CAB55705.1"/>
    </source>
</evidence>
<sequence>MRKPELEPEPDGSRNRSRCGSRNRRHGSRCRAGPCSGCGGFVPSSGGVAPVADAVRSGMGRGPPLRTPAPVEHPHGIAYTISGSLIEQR</sequence>
<accession>Q9RJW7</accession>
<feature type="compositionally biased region" description="Basic and acidic residues" evidence="1">
    <location>
        <begin position="1"/>
        <end position="14"/>
    </location>
</feature>
<dbReference type="PaxDb" id="100226-SCO0343"/>
<protein>
    <submittedName>
        <fullName evidence="2">Uncharacterized protein</fullName>
    </submittedName>
</protein>
<feature type="compositionally biased region" description="Basic residues" evidence="1">
    <location>
        <begin position="15"/>
        <end position="29"/>
    </location>
</feature>
<name>Q9RJW7_STRCO</name>
<feature type="region of interest" description="Disordered" evidence="1">
    <location>
        <begin position="54"/>
        <end position="75"/>
    </location>
</feature>
<feature type="region of interest" description="Disordered" evidence="1">
    <location>
        <begin position="1"/>
        <end position="33"/>
    </location>
</feature>
<evidence type="ECO:0000256" key="1">
    <source>
        <dbReference type="SAM" id="MobiDB-lite"/>
    </source>
</evidence>
<dbReference type="AlphaFoldDB" id="Q9RJW7"/>
<organism evidence="2 3">
    <name type="scientific">Streptomyces coelicolor (strain ATCC BAA-471 / A3(2) / M145)</name>
    <dbReference type="NCBI Taxonomy" id="100226"/>
    <lineage>
        <taxon>Bacteria</taxon>
        <taxon>Bacillati</taxon>
        <taxon>Actinomycetota</taxon>
        <taxon>Actinomycetes</taxon>
        <taxon>Kitasatosporales</taxon>
        <taxon>Streptomycetaceae</taxon>
        <taxon>Streptomyces</taxon>
        <taxon>Streptomyces albidoflavus group</taxon>
    </lineage>
</organism>